<evidence type="ECO:0000313" key="3">
    <source>
        <dbReference type="Proteomes" id="UP000026961"/>
    </source>
</evidence>
<feature type="region of interest" description="Disordered" evidence="1">
    <location>
        <begin position="52"/>
        <end position="71"/>
    </location>
</feature>
<sequence>MAGIQSLFAAAPHLRIHAARSPSLGFWYITSPICSPLHNSIASLASLLRQHAVPPPPPQAPPRPTQIPYAS</sequence>
<dbReference type="Gramene" id="OGLUM07G19990.1">
    <property type="protein sequence ID" value="OGLUM07G19990.1"/>
    <property type="gene ID" value="OGLUM07G19990"/>
</dbReference>
<dbReference type="Proteomes" id="UP000026961">
    <property type="component" value="Chromosome 7"/>
</dbReference>
<reference evidence="2" key="1">
    <citation type="submission" date="2015-04" db="UniProtKB">
        <authorList>
            <consortium name="EnsemblPlants"/>
        </authorList>
    </citation>
    <scope>IDENTIFICATION</scope>
</reference>
<accession>A0A0E0ALY3</accession>
<evidence type="ECO:0000313" key="2">
    <source>
        <dbReference type="EnsemblPlants" id="OGLUM07G19990.1"/>
    </source>
</evidence>
<dbReference type="EnsemblPlants" id="OGLUM07G19990.1">
    <property type="protein sequence ID" value="OGLUM07G19990.1"/>
    <property type="gene ID" value="OGLUM07G19990"/>
</dbReference>
<evidence type="ECO:0000256" key="1">
    <source>
        <dbReference type="SAM" id="MobiDB-lite"/>
    </source>
</evidence>
<dbReference type="AlphaFoldDB" id="A0A0E0ALY3"/>
<proteinExistence type="predicted"/>
<name>A0A0E0ALY3_9ORYZ</name>
<dbReference type="HOGENOM" id="CLU_2744147_0_0_1"/>
<protein>
    <submittedName>
        <fullName evidence="2">Uncharacterized protein</fullName>
    </submittedName>
</protein>
<reference evidence="2" key="2">
    <citation type="submission" date="2018-05" db="EMBL/GenBank/DDBJ databases">
        <title>OgluRS3 (Oryza glumaepatula Reference Sequence Version 3).</title>
        <authorList>
            <person name="Zhang J."/>
            <person name="Kudrna D."/>
            <person name="Lee S."/>
            <person name="Talag J."/>
            <person name="Welchert J."/>
            <person name="Wing R.A."/>
        </authorList>
    </citation>
    <scope>NUCLEOTIDE SEQUENCE [LARGE SCALE GENOMIC DNA]</scope>
</reference>
<feature type="compositionally biased region" description="Pro residues" evidence="1">
    <location>
        <begin position="53"/>
        <end position="65"/>
    </location>
</feature>
<keyword evidence="3" id="KW-1185">Reference proteome</keyword>
<organism evidence="2">
    <name type="scientific">Oryza glumipatula</name>
    <dbReference type="NCBI Taxonomy" id="40148"/>
    <lineage>
        <taxon>Eukaryota</taxon>
        <taxon>Viridiplantae</taxon>
        <taxon>Streptophyta</taxon>
        <taxon>Embryophyta</taxon>
        <taxon>Tracheophyta</taxon>
        <taxon>Spermatophyta</taxon>
        <taxon>Magnoliopsida</taxon>
        <taxon>Liliopsida</taxon>
        <taxon>Poales</taxon>
        <taxon>Poaceae</taxon>
        <taxon>BOP clade</taxon>
        <taxon>Oryzoideae</taxon>
        <taxon>Oryzeae</taxon>
        <taxon>Oryzinae</taxon>
        <taxon>Oryza</taxon>
    </lineage>
</organism>